<protein>
    <submittedName>
        <fullName evidence="1">Uncharacterized protein</fullName>
    </submittedName>
</protein>
<gene>
    <name evidence="1" type="ORF">CH357_08535</name>
</gene>
<evidence type="ECO:0000313" key="1">
    <source>
        <dbReference type="EMBL" id="PJZ25689.1"/>
    </source>
</evidence>
<reference evidence="1 2" key="1">
    <citation type="submission" date="2017-07" db="EMBL/GenBank/DDBJ databases">
        <title>Leptospira spp. isolated from tropical soils.</title>
        <authorList>
            <person name="Thibeaux R."/>
            <person name="Iraola G."/>
            <person name="Ferres I."/>
            <person name="Bierque E."/>
            <person name="Girault D."/>
            <person name="Soupe-Gilbert M.-E."/>
            <person name="Picardeau M."/>
            <person name="Goarant C."/>
        </authorList>
    </citation>
    <scope>NUCLEOTIDE SEQUENCE [LARGE SCALE GENOMIC DNA]</scope>
    <source>
        <strain evidence="1 2">MCA1-C-A1</strain>
    </source>
</reference>
<proteinExistence type="predicted"/>
<accession>A0A2M9XDK9</accession>
<dbReference type="EMBL" id="NPDN01000004">
    <property type="protein sequence ID" value="PJZ25689.1"/>
    <property type="molecule type" value="Genomic_DNA"/>
</dbReference>
<sequence>MNPFKIKFEQNKIYSSLDNKSAVFISDNPSQNDFHLKVGVTSDNIFTLPGTNNGKNANPFTITIDFEGLLSQSEVKALVIPDPYWKLELASDQITVNLILQQDLMVSDAFSIKFDNLTVSRKTQPMYPIGIQVIHSPASPSSFFNIKNVFILNPPAAVPKPLPVSLHWIPDVESIVTHFDANNELTKQTVPDHSGEVYCSNNTDSPIFNVLGFLLSNDRVDSNGNPVPLINATAEKTPSFLLHWKLAPDDAQDPEILKEALTRISKGKDIKVFLSNDSWYVITDQETLFQTIKPTNSNKALLDVGETLSIFPHKIFTDLTPYITKLYLQYLDVPGFDDGYLTLPLQKALSSAKVLSFESNTLEVVNRQSIDLNWKTRNAEYVELSITIGNKGTSYNSIDHKDQIAVNQSKFTYANITDSPVTFTLKAFQGDKYDQKTIVATVFTTELKSFTSDFDPQNPKKPKEKIILSWDTIYASSKTLLANGTPLPGIVSPFPDKGTLEVFPQIDTVYTLNIEGYPTTLSKVVPIKVQKPELTIEAAVVVYASCEVSDQTSNIYFFIKYRTRFCTKASVEARYASGYFDRFYNADTFFECLIGADNDKRRSVLNAIENNNETLNEEDYARGDNFEEANRQQLLSYGAVGMKYHLSDYDNSHPKPLSPTDTIFKLTLDGDGLDQQIIQFTYQDICKLPKFNLLTTSNLYANDYNPKVL</sequence>
<comment type="caution">
    <text evidence="1">The sequence shown here is derived from an EMBL/GenBank/DDBJ whole genome shotgun (WGS) entry which is preliminary data.</text>
</comment>
<dbReference type="Proteomes" id="UP000232196">
    <property type="component" value="Unassembled WGS sequence"/>
</dbReference>
<organism evidence="1 2">
    <name type="scientific">Leptospira hartskeerlii</name>
    <dbReference type="NCBI Taxonomy" id="2023177"/>
    <lineage>
        <taxon>Bacteria</taxon>
        <taxon>Pseudomonadati</taxon>
        <taxon>Spirochaetota</taxon>
        <taxon>Spirochaetia</taxon>
        <taxon>Leptospirales</taxon>
        <taxon>Leptospiraceae</taxon>
        <taxon>Leptospira</taxon>
    </lineage>
</organism>
<keyword evidence="2" id="KW-1185">Reference proteome</keyword>
<dbReference type="AlphaFoldDB" id="A0A2M9XDK9"/>
<dbReference type="RefSeq" id="WP_100706332.1">
    <property type="nucleotide sequence ID" value="NZ_NPDL01000001.1"/>
</dbReference>
<dbReference type="OrthoDB" id="311688at2"/>
<evidence type="ECO:0000313" key="2">
    <source>
        <dbReference type="Proteomes" id="UP000232196"/>
    </source>
</evidence>
<name>A0A2M9XDK9_9LEPT</name>